<dbReference type="InterPro" id="IPR036365">
    <property type="entry name" value="PGBD-like_sf"/>
</dbReference>
<keyword evidence="8" id="KW-1185">Reference proteome</keyword>
<dbReference type="SUPFAM" id="SSF47090">
    <property type="entry name" value="PGBD-like"/>
    <property type="match status" value="1"/>
</dbReference>
<dbReference type="InterPro" id="IPR000064">
    <property type="entry name" value="NLP_P60_dom"/>
</dbReference>
<reference evidence="7 8" key="1">
    <citation type="journal article" date="2012" name="J. Bacteriol.">
        <title>Genome of Bacillus macauensis ZFHKF-1, a Long-Chain-Forming Bacterium.</title>
        <authorList>
            <person name="Cai L."/>
            <person name="Zhang T."/>
        </authorList>
    </citation>
    <scope>NUCLEOTIDE SEQUENCE [LARGE SCALE GENOMIC DNA]</scope>
    <source>
        <strain evidence="7 8">ZFHKF-1</strain>
    </source>
</reference>
<gene>
    <name evidence="7" type="ORF">A374_08044</name>
</gene>
<evidence type="ECO:0000256" key="4">
    <source>
        <dbReference type="ARBA" id="ARBA00022807"/>
    </source>
</evidence>
<evidence type="ECO:0000256" key="1">
    <source>
        <dbReference type="ARBA" id="ARBA00007074"/>
    </source>
</evidence>
<sequence length="222" mass="24169">MKKMVAAAAALVGVVAFNPLVGHAALGDQTLKKGMSNKDVKKLQSLLKKKGYFNDDTTNYFGTVTKRAVIKFQKSHHLSADGVVGKNTFKAMGIKMKKPKSSKKHSSSLVSTAKRYMGVPYRWGGQSPNGFDCSGYIGYVFNKATGKKLPRTVSDLYRKGKRVSSPKVGDVVFFHTYKSGASHAGIYIGNSNFIHSASSYGVSVSSLHNSYWGPRYLGAREL</sequence>
<dbReference type="InterPro" id="IPR002477">
    <property type="entry name" value="Peptidoglycan-bd-like"/>
</dbReference>
<comment type="similarity">
    <text evidence="1">Belongs to the peptidase C40 family.</text>
</comment>
<dbReference type="PROSITE" id="PS51935">
    <property type="entry name" value="NLPC_P60"/>
    <property type="match status" value="1"/>
</dbReference>
<dbReference type="PANTHER" id="PTHR47053:SF1">
    <property type="entry name" value="MUREIN DD-ENDOPEPTIDASE MEPH-RELATED"/>
    <property type="match status" value="1"/>
</dbReference>
<keyword evidence="5" id="KW-0732">Signal</keyword>
<dbReference type="Gene3D" id="3.90.1720.10">
    <property type="entry name" value="endopeptidase domain like (from Nostoc punctiforme)"/>
    <property type="match status" value="1"/>
</dbReference>
<evidence type="ECO:0000313" key="8">
    <source>
        <dbReference type="Proteomes" id="UP000004080"/>
    </source>
</evidence>
<name>I8UFU7_9BACL</name>
<evidence type="ECO:0000313" key="7">
    <source>
        <dbReference type="EMBL" id="EIT85770.1"/>
    </source>
</evidence>
<dbReference type="GO" id="GO:0006508">
    <property type="term" value="P:proteolysis"/>
    <property type="evidence" value="ECO:0007669"/>
    <property type="project" value="UniProtKB-KW"/>
</dbReference>
<dbReference type="eggNOG" id="COG0791">
    <property type="taxonomic scope" value="Bacteria"/>
</dbReference>
<accession>I8UFU7</accession>
<keyword evidence="4" id="KW-0788">Thiol protease</keyword>
<dbReference type="SUPFAM" id="SSF54001">
    <property type="entry name" value="Cysteine proteinases"/>
    <property type="match status" value="1"/>
</dbReference>
<dbReference type="AlphaFoldDB" id="I8UFU7"/>
<dbReference type="InterPro" id="IPR036366">
    <property type="entry name" value="PGBDSf"/>
</dbReference>
<dbReference type="InterPro" id="IPR051202">
    <property type="entry name" value="Peptidase_C40"/>
</dbReference>
<feature type="signal peptide" evidence="5">
    <location>
        <begin position="1"/>
        <end position="24"/>
    </location>
</feature>
<feature type="domain" description="NlpC/P60" evidence="6">
    <location>
        <begin position="103"/>
        <end position="222"/>
    </location>
</feature>
<dbReference type="PANTHER" id="PTHR47053">
    <property type="entry name" value="MUREIN DD-ENDOPEPTIDASE MEPH-RELATED"/>
    <property type="match status" value="1"/>
</dbReference>
<dbReference type="InterPro" id="IPR038765">
    <property type="entry name" value="Papain-like_cys_pep_sf"/>
</dbReference>
<dbReference type="Proteomes" id="UP000004080">
    <property type="component" value="Unassembled WGS sequence"/>
</dbReference>
<dbReference type="STRING" id="1196324.A374_08044"/>
<organism evidence="7 8">
    <name type="scientific">Fictibacillus macauensis ZFHKF-1</name>
    <dbReference type="NCBI Taxonomy" id="1196324"/>
    <lineage>
        <taxon>Bacteria</taxon>
        <taxon>Bacillati</taxon>
        <taxon>Bacillota</taxon>
        <taxon>Bacilli</taxon>
        <taxon>Bacillales</taxon>
        <taxon>Fictibacillaceae</taxon>
        <taxon>Fictibacillus</taxon>
    </lineage>
</organism>
<proteinExistence type="inferred from homology"/>
<evidence type="ECO:0000259" key="6">
    <source>
        <dbReference type="PROSITE" id="PS51935"/>
    </source>
</evidence>
<comment type="caution">
    <text evidence="7">The sequence shown here is derived from an EMBL/GenBank/DDBJ whole genome shotgun (WGS) entry which is preliminary data.</text>
</comment>
<protein>
    <submittedName>
        <fullName evidence="7">Cell wall-associated hydrolase, invasion-associated protein</fullName>
    </submittedName>
</protein>
<evidence type="ECO:0000256" key="3">
    <source>
        <dbReference type="ARBA" id="ARBA00022801"/>
    </source>
</evidence>
<dbReference type="GO" id="GO:0008234">
    <property type="term" value="F:cysteine-type peptidase activity"/>
    <property type="evidence" value="ECO:0007669"/>
    <property type="project" value="UniProtKB-KW"/>
</dbReference>
<dbReference type="Gene3D" id="1.10.101.10">
    <property type="entry name" value="PGBD-like superfamily/PGBD"/>
    <property type="match status" value="1"/>
</dbReference>
<dbReference type="Pfam" id="PF01471">
    <property type="entry name" value="PG_binding_1"/>
    <property type="match status" value="1"/>
</dbReference>
<dbReference type="PATRIC" id="fig|1196324.3.peg.1651"/>
<keyword evidence="2" id="KW-0645">Protease</keyword>
<evidence type="ECO:0000256" key="2">
    <source>
        <dbReference type="ARBA" id="ARBA00022670"/>
    </source>
</evidence>
<dbReference type="Pfam" id="PF00877">
    <property type="entry name" value="NLPC_P60"/>
    <property type="match status" value="1"/>
</dbReference>
<feature type="chain" id="PRO_5003715029" evidence="5">
    <location>
        <begin position="25"/>
        <end position="222"/>
    </location>
</feature>
<keyword evidence="3 7" id="KW-0378">Hydrolase</keyword>
<evidence type="ECO:0000256" key="5">
    <source>
        <dbReference type="SAM" id="SignalP"/>
    </source>
</evidence>
<dbReference type="EMBL" id="AKKV01000024">
    <property type="protein sequence ID" value="EIT85770.1"/>
    <property type="molecule type" value="Genomic_DNA"/>
</dbReference>